<evidence type="ECO:0000313" key="1">
    <source>
        <dbReference type="EMBL" id="SCZ86759.1"/>
    </source>
</evidence>
<name>A0A1G5SK59_9PROT</name>
<keyword evidence="2" id="KW-1185">Reference proteome</keyword>
<dbReference type="AlphaFoldDB" id="A0A1G5SK59"/>
<organism evidence="1 2">
    <name type="scientific">Nitrosomonas mobilis</name>
    <dbReference type="NCBI Taxonomy" id="51642"/>
    <lineage>
        <taxon>Bacteria</taxon>
        <taxon>Pseudomonadati</taxon>
        <taxon>Pseudomonadota</taxon>
        <taxon>Betaproteobacteria</taxon>
        <taxon>Nitrosomonadales</taxon>
        <taxon>Nitrosomonadaceae</taxon>
        <taxon>Nitrosomonas</taxon>
    </lineage>
</organism>
<protein>
    <submittedName>
        <fullName evidence="1">Uncharacterized protein</fullName>
    </submittedName>
</protein>
<dbReference type="EMBL" id="FMWO01000084">
    <property type="protein sequence ID" value="SCZ86759.1"/>
    <property type="molecule type" value="Genomic_DNA"/>
</dbReference>
<accession>A0A1G5SK59</accession>
<gene>
    <name evidence="1" type="ORF">NSMM_730009</name>
</gene>
<sequence>MSNTKNDPVDPFAGIDLDRFKTEQGKKKTSLRKPQPDKEAIKAVAEQNDFQSRQAAPKKKKIITKTFSLFQDECNIINDVLRAYLNNPDEGLSQPSGSDIVRAALHIFAEKNSQEQVKLIKEHRGRGRK</sequence>
<dbReference type="RefSeq" id="WP_090288002.1">
    <property type="nucleotide sequence ID" value="NZ_FMWO01000084.1"/>
</dbReference>
<dbReference type="Proteomes" id="UP000198729">
    <property type="component" value="Unassembled WGS sequence"/>
</dbReference>
<evidence type="ECO:0000313" key="2">
    <source>
        <dbReference type="Proteomes" id="UP000198729"/>
    </source>
</evidence>
<reference evidence="1 2" key="1">
    <citation type="submission" date="2016-10" db="EMBL/GenBank/DDBJ databases">
        <authorList>
            <person name="de Groot N.N."/>
        </authorList>
    </citation>
    <scope>NUCLEOTIDE SEQUENCE [LARGE SCALE GENOMIC DNA]</scope>
    <source>
        <strain evidence="1">1</strain>
    </source>
</reference>
<proteinExistence type="predicted"/>